<dbReference type="Pfam" id="PF13432">
    <property type="entry name" value="TPR_16"/>
    <property type="match status" value="1"/>
</dbReference>
<organism evidence="6 7">
    <name type="scientific">Adiantum capillus-veneris</name>
    <name type="common">Maidenhair fern</name>
    <dbReference type="NCBI Taxonomy" id="13818"/>
    <lineage>
        <taxon>Eukaryota</taxon>
        <taxon>Viridiplantae</taxon>
        <taxon>Streptophyta</taxon>
        <taxon>Embryophyta</taxon>
        <taxon>Tracheophyta</taxon>
        <taxon>Polypodiopsida</taxon>
        <taxon>Polypodiidae</taxon>
        <taxon>Polypodiales</taxon>
        <taxon>Pteridineae</taxon>
        <taxon>Pteridaceae</taxon>
        <taxon>Vittarioideae</taxon>
        <taxon>Adiantum</taxon>
    </lineage>
</organism>
<dbReference type="SUPFAM" id="SSF46565">
    <property type="entry name" value="Chaperone J-domain"/>
    <property type="match status" value="1"/>
</dbReference>
<dbReference type="Gene3D" id="1.25.40.10">
    <property type="entry name" value="Tetratricopeptide repeat domain"/>
    <property type="match status" value="1"/>
</dbReference>
<dbReference type="FunFam" id="1.10.287.110:FF:000055">
    <property type="entry name" value="DnaJ subfamily C member 7"/>
    <property type="match status" value="1"/>
</dbReference>
<dbReference type="PANTHER" id="PTHR45188:SF2">
    <property type="entry name" value="DNAJ HOMOLOG SUBFAMILY C MEMBER 7"/>
    <property type="match status" value="1"/>
</dbReference>
<name>A0A9D4VCK4_ADICA</name>
<dbReference type="PROSITE" id="PS00636">
    <property type="entry name" value="DNAJ_1"/>
    <property type="match status" value="1"/>
</dbReference>
<reference evidence="6" key="1">
    <citation type="submission" date="2021-01" db="EMBL/GenBank/DDBJ databases">
        <title>Adiantum capillus-veneris genome.</title>
        <authorList>
            <person name="Fang Y."/>
            <person name="Liao Q."/>
        </authorList>
    </citation>
    <scope>NUCLEOTIDE SEQUENCE</scope>
    <source>
        <strain evidence="6">H3</strain>
        <tissue evidence="6">Leaf</tissue>
    </source>
</reference>
<dbReference type="InterPro" id="IPR036869">
    <property type="entry name" value="J_dom_sf"/>
</dbReference>
<dbReference type="SMART" id="SM00271">
    <property type="entry name" value="DnaJ"/>
    <property type="match status" value="1"/>
</dbReference>
<feature type="repeat" description="TPR" evidence="3">
    <location>
        <begin position="70"/>
        <end position="103"/>
    </location>
</feature>
<evidence type="ECO:0000256" key="1">
    <source>
        <dbReference type="ARBA" id="ARBA00022737"/>
    </source>
</evidence>
<gene>
    <name evidence="6" type="ORF">GOP47_0003490</name>
</gene>
<evidence type="ECO:0000256" key="4">
    <source>
        <dbReference type="SAM" id="SignalP"/>
    </source>
</evidence>
<proteinExistence type="predicted"/>
<dbReference type="InterPro" id="IPR001623">
    <property type="entry name" value="DnaJ_domain"/>
</dbReference>
<keyword evidence="1" id="KW-0677">Repeat</keyword>
<evidence type="ECO:0000313" key="7">
    <source>
        <dbReference type="Proteomes" id="UP000886520"/>
    </source>
</evidence>
<keyword evidence="4" id="KW-0732">Signal</keyword>
<dbReference type="PROSITE" id="PS50076">
    <property type="entry name" value="DNAJ_2"/>
    <property type="match status" value="1"/>
</dbReference>
<comment type="caution">
    <text evidence="6">The sequence shown here is derived from an EMBL/GenBank/DDBJ whole genome shotgun (WGS) entry which is preliminary data.</text>
</comment>
<feature type="chain" id="PRO_5039258046" description="J domain-containing protein" evidence="4">
    <location>
        <begin position="33"/>
        <end position="495"/>
    </location>
</feature>
<dbReference type="PRINTS" id="PR00625">
    <property type="entry name" value="JDOMAIN"/>
</dbReference>
<dbReference type="GO" id="GO:0005788">
    <property type="term" value="C:endoplasmic reticulum lumen"/>
    <property type="evidence" value="ECO:0007669"/>
    <property type="project" value="TreeGrafter"/>
</dbReference>
<evidence type="ECO:0000256" key="2">
    <source>
        <dbReference type="ARBA" id="ARBA00022803"/>
    </source>
</evidence>
<dbReference type="CDD" id="cd06257">
    <property type="entry name" value="DnaJ"/>
    <property type="match status" value="1"/>
</dbReference>
<dbReference type="InterPro" id="IPR011990">
    <property type="entry name" value="TPR-like_helical_dom_sf"/>
</dbReference>
<dbReference type="Proteomes" id="UP000886520">
    <property type="component" value="Chromosome 3"/>
</dbReference>
<dbReference type="InterPro" id="IPR019734">
    <property type="entry name" value="TPR_rpt"/>
</dbReference>
<evidence type="ECO:0000259" key="5">
    <source>
        <dbReference type="PROSITE" id="PS50076"/>
    </source>
</evidence>
<dbReference type="InterPro" id="IPR018253">
    <property type="entry name" value="DnaJ_domain_CS"/>
</dbReference>
<dbReference type="SUPFAM" id="SSF48452">
    <property type="entry name" value="TPR-like"/>
    <property type="match status" value="2"/>
</dbReference>
<dbReference type="EMBL" id="JABFUD020000002">
    <property type="protein sequence ID" value="KAI5083747.1"/>
    <property type="molecule type" value="Genomic_DNA"/>
</dbReference>
<accession>A0A9D4VCK4</accession>
<feature type="repeat" description="TPR" evidence="3">
    <location>
        <begin position="219"/>
        <end position="252"/>
    </location>
</feature>
<dbReference type="Gene3D" id="1.10.287.110">
    <property type="entry name" value="DnaJ domain"/>
    <property type="match status" value="1"/>
</dbReference>
<feature type="domain" description="J" evidence="5">
    <location>
        <begin position="391"/>
        <end position="457"/>
    </location>
</feature>
<dbReference type="SMART" id="SM00028">
    <property type="entry name" value="TPR"/>
    <property type="match status" value="6"/>
</dbReference>
<evidence type="ECO:0000256" key="3">
    <source>
        <dbReference type="PROSITE-ProRule" id="PRU00339"/>
    </source>
</evidence>
<dbReference type="Pfam" id="PF00226">
    <property type="entry name" value="DnaJ"/>
    <property type="match status" value="1"/>
</dbReference>
<dbReference type="OrthoDB" id="10250354at2759"/>
<protein>
    <recommendedName>
        <fullName evidence="5">J domain-containing protein</fullName>
    </recommendedName>
</protein>
<keyword evidence="7" id="KW-1185">Reference proteome</keyword>
<evidence type="ECO:0000313" key="6">
    <source>
        <dbReference type="EMBL" id="KAI5083747.1"/>
    </source>
</evidence>
<dbReference type="AlphaFoldDB" id="A0A9D4VCK4"/>
<dbReference type="Pfam" id="PF14559">
    <property type="entry name" value="TPR_19"/>
    <property type="match status" value="1"/>
</dbReference>
<sequence>MGLWEMPCSSRRGLRSWALLLFIASFFQLRLSSSDSASDLQTGDLHVSKGELTAALKHYTSFIDTNPAAAIGYSKRAAVYIQQKRFKEALLDLEKGLDAEPKYIQGYLQRASLLRQICRYGDGEKDYQRVLELKPGHSAAEKELSQLQQAKSSLDLAINSLESGDAAKAQEYLDKVVLVLSPDCSKARLLKSRALLKTKDYSGAIAEAGRVLKSDENDLEALLLRGKGYYYLADHDVAIRHYQKGLRLDPEHTELKKEYFKLKNLLKKSRNAEDLAEQGKLRMAVEEFKVVLAIDPDHLAFNVNLHLSLCKVLVKLGRAKDAVSSCSSALEINEELVEALMKRGEAKILLEEWESAVEDLKVVVNKDHQNREARELLMKAEKGVKMSKRKDWYKVLGISKTASAADIKRAYKKLALQWHPDKNVENKEEAEGKFREVAEAYEVLGDEDKRAKYDRGEDLDEQMMGPGGPGFGFNQGGQTFTFHFEGGFPGGFGFH</sequence>
<dbReference type="PANTHER" id="PTHR45188">
    <property type="entry name" value="DNAJ PROTEIN P58IPK HOMOLOG"/>
    <property type="match status" value="1"/>
</dbReference>
<dbReference type="PROSITE" id="PS50005">
    <property type="entry name" value="TPR"/>
    <property type="match status" value="2"/>
</dbReference>
<feature type="signal peptide" evidence="4">
    <location>
        <begin position="1"/>
        <end position="32"/>
    </location>
</feature>
<keyword evidence="2 3" id="KW-0802">TPR repeat</keyword>